<accession>A0A5C3QXP4</accession>
<feature type="compositionally biased region" description="Acidic residues" evidence="4">
    <location>
        <begin position="446"/>
        <end position="461"/>
    </location>
</feature>
<proteinExistence type="predicted"/>
<dbReference type="CDD" id="cd11879">
    <property type="entry name" value="SH3_Bem1p_2"/>
    <property type="match status" value="1"/>
</dbReference>
<dbReference type="GO" id="GO:0043332">
    <property type="term" value="C:mating projection tip"/>
    <property type="evidence" value="ECO:0007669"/>
    <property type="project" value="TreeGrafter"/>
</dbReference>
<feature type="region of interest" description="Disordered" evidence="4">
    <location>
        <begin position="436"/>
        <end position="595"/>
    </location>
</feature>
<dbReference type="SMART" id="SM00312">
    <property type="entry name" value="PX"/>
    <property type="match status" value="1"/>
</dbReference>
<dbReference type="Gene3D" id="3.10.20.90">
    <property type="entry name" value="Phosphatidylinositol 3-kinase Catalytic Subunit, Chain A, domain 1"/>
    <property type="match status" value="1"/>
</dbReference>
<dbReference type="Pfam" id="PF00018">
    <property type="entry name" value="SH3_1"/>
    <property type="match status" value="1"/>
</dbReference>
<feature type="compositionally biased region" description="Polar residues" evidence="4">
    <location>
        <begin position="1"/>
        <end position="20"/>
    </location>
</feature>
<feature type="compositionally biased region" description="Basic and acidic residues" evidence="4">
    <location>
        <begin position="462"/>
        <end position="480"/>
    </location>
</feature>
<dbReference type="InterPro" id="IPR035550">
    <property type="entry name" value="Bem1/Scd2_PX"/>
</dbReference>
<evidence type="ECO:0000313" key="8">
    <source>
        <dbReference type="Proteomes" id="UP000305067"/>
    </source>
</evidence>
<evidence type="ECO:0000256" key="2">
    <source>
        <dbReference type="ARBA" id="ARBA00022737"/>
    </source>
</evidence>
<dbReference type="Pfam" id="PF00787">
    <property type="entry name" value="PX"/>
    <property type="match status" value="1"/>
</dbReference>
<dbReference type="SUPFAM" id="SSF64268">
    <property type="entry name" value="PX domain"/>
    <property type="match status" value="1"/>
</dbReference>
<dbReference type="SMART" id="SM00326">
    <property type="entry name" value="SH3"/>
    <property type="match status" value="2"/>
</dbReference>
<feature type="compositionally biased region" description="Polar residues" evidence="4">
    <location>
        <begin position="563"/>
        <end position="575"/>
    </location>
</feature>
<dbReference type="Gene3D" id="2.30.30.40">
    <property type="entry name" value="SH3 Domains"/>
    <property type="match status" value="2"/>
</dbReference>
<evidence type="ECO:0000259" key="6">
    <source>
        <dbReference type="PROSITE" id="PS50195"/>
    </source>
</evidence>
<dbReference type="InterPro" id="IPR036871">
    <property type="entry name" value="PX_dom_sf"/>
</dbReference>
<keyword evidence="1 3" id="KW-0728">SH3 domain</keyword>
<dbReference type="GO" id="GO:0005737">
    <property type="term" value="C:cytoplasm"/>
    <property type="evidence" value="ECO:0007669"/>
    <property type="project" value="TreeGrafter"/>
</dbReference>
<feature type="region of interest" description="Disordered" evidence="4">
    <location>
        <begin position="101"/>
        <end position="124"/>
    </location>
</feature>
<reference evidence="7 8" key="1">
    <citation type="journal article" date="2019" name="Nat. Ecol. Evol.">
        <title>Megaphylogeny resolves global patterns of mushroom evolution.</title>
        <authorList>
            <person name="Varga T."/>
            <person name="Krizsan K."/>
            <person name="Foldi C."/>
            <person name="Dima B."/>
            <person name="Sanchez-Garcia M."/>
            <person name="Sanchez-Ramirez S."/>
            <person name="Szollosi G.J."/>
            <person name="Szarkandi J.G."/>
            <person name="Papp V."/>
            <person name="Albert L."/>
            <person name="Andreopoulos W."/>
            <person name="Angelini C."/>
            <person name="Antonin V."/>
            <person name="Barry K.W."/>
            <person name="Bougher N.L."/>
            <person name="Buchanan P."/>
            <person name="Buyck B."/>
            <person name="Bense V."/>
            <person name="Catcheside P."/>
            <person name="Chovatia M."/>
            <person name="Cooper J."/>
            <person name="Damon W."/>
            <person name="Desjardin D."/>
            <person name="Finy P."/>
            <person name="Geml J."/>
            <person name="Haridas S."/>
            <person name="Hughes K."/>
            <person name="Justo A."/>
            <person name="Karasinski D."/>
            <person name="Kautmanova I."/>
            <person name="Kiss B."/>
            <person name="Kocsube S."/>
            <person name="Kotiranta H."/>
            <person name="LaButti K.M."/>
            <person name="Lechner B.E."/>
            <person name="Liimatainen K."/>
            <person name="Lipzen A."/>
            <person name="Lukacs Z."/>
            <person name="Mihaltcheva S."/>
            <person name="Morgado L.N."/>
            <person name="Niskanen T."/>
            <person name="Noordeloos M.E."/>
            <person name="Ohm R.A."/>
            <person name="Ortiz-Santana B."/>
            <person name="Ovrebo C."/>
            <person name="Racz N."/>
            <person name="Riley R."/>
            <person name="Savchenko A."/>
            <person name="Shiryaev A."/>
            <person name="Soop K."/>
            <person name="Spirin V."/>
            <person name="Szebenyi C."/>
            <person name="Tomsovsky M."/>
            <person name="Tulloss R.E."/>
            <person name="Uehling J."/>
            <person name="Grigoriev I.V."/>
            <person name="Vagvolgyi C."/>
            <person name="Papp T."/>
            <person name="Martin F.M."/>
            <person name="Miettinen O."/>
            <person name="Hibbett D.S."/>
            <person name="Nagy L.G."/>
        </authorList>
    </citation>
    <scope>NUCLEOTIDE SEQUENCE [LARGE SCALE GENOMIC DNA]</scope>
    <source>
        <strain evidence="7 8">CBS 309.79</strain>
    </source>
</reference>
<evidence type="ECO:0000256" key="1">
    <source>
        <dbReference type="ARBA" id="ARBA00022443"/>
    </source>
</evidence>
<dbReference type="GO" id="GO:0035091">
    <property type="term" value="F:phosphatidylinositol binding"/>
    <property type="evidence" value="ECO:0007669"/>
    <property type="project" value="InterPro"/>
</dbReference>
<feature type="domain" description="SH3" evidence="5">
    <location>
        <begin position="35"/>
        <end position="98"/>
    </location>
</feature>
<feature type="compositionally biased region" description="Pro residues" evidence="4">
    <location>
        <begin position="260"/>
        <end position="271"/>
    </location>
</feature>
<feature type="compositionally biased region" description="Low complexity" evidence="4">
    <location>
        <begin position="108"/>
        <end position="124"/>
    </location>
</feature>
<evidence type="ECO:0000313" key="7">
    <source>
        <dbReference type="EMBL" id="TFL05550.1"/>
    </source>
</evidence>
<dbReference type="InterPro" id="IPR001683">
    <property type="entry name" value="PX_dom"/>
</dbReference>
<dbReference type="InterPro" id="IPR036028">
    <property type="entry name" value="SH3-like_dom_sf"/>
</dbReference>
<name>A0A5C3QXP4_9AGAR</name>
<dbReference type="AlphaFoldDB" id="A0A5C3QXP4"/>
<dbReference type="GO" id="GO:0000747">
    <property type="term" value="P:conjugation with cellular fusion"/>
    <property type="evidence" value="ECO:0007669"/>
    <property type="project" value="TreeGrafter"/>
</dbReference>
<feature type="region of interest" description="Disordered" evidence="4">
    <location>
        <begin position="228"/>
        <end position="283"/>
    </location>
</feature>
<dbReference type="PANTHER" id="PTHR15706">
    <property type="entry name" value="SH3 MULTIPLE DOMAIN"/>
    <property type="match status" value="1"/>
</dbReference>
<evidence type="ECO:0000256" key="4">
    <source>
        <dbReference type="SAM" id="MobiDB-lite"/>
    </source>
</evidence>
<dbReference type="Proteomes" id="UP000305067">
    <property type="component" value="Unassembled WGS sequence"/>
</dbReference>
<dbReference type="STRING" id="1884261.A0A5C3QXP4"/>
<feature type="domain" description="PX" evidence="6">
    <location>
        <begin position="284"/>
        <end position="420"/>
    </location>
</feature>
<dbReference type="OrthoDB" id="548867at2759"/>
<dbReference type="SUPFAM" id="SSF54277">
    <property type="entry name" value="CAD &amp; PB1 domains"/>
    <property type="match status" value="1"/>
</dbReference>
<gene>
    <name evidence="7" type="ORF">BDV98DRAFT_589172</name>
</gene>
<feature type="domain" description="SH3" evidence="5">
    <location>
        <begin position="126"/>
        <end position="188"/>
    </location>
</feature>
<dbReference type="InterPro" id="IPR051228">
    <property type="entry name" value="NADPH_Oxidase/PX-Domain"/>
</dbReference>
<dbReference type="InterPro" id="IPR035549">
    <property type="entry name" value="Bem1/Scd2_SH3_2"/>
</dbReference>
<feature type="region of interest" description="Disordered" evidence="4">
    <location>
        <begin position="1"/>
        <end position="32"/>
    </location>
</feature>
<evidence type="ECO:0000256" key="3">
    <source>
        <dbReference type="PROSITE-ProRule" id="PRU00192"/>
    </source>
</evidence>
<dbReference type="GO" id="GO:0030674">
    <property type="term" value="F:protein-macromolecule adaptor activity"/>
    <property type="evidence" value="ECO:0007669"/>
    <property type="project" value="TreeGrafter"/>
</dbReference>
<sequence length="681" mass="76249">MKSIRKSLNANKDSIRSNISVPLPQVSKPTTALAPPQKVIRALQNHRPQTPQELPFQKGDFFYVIKDDANNIQYYEAHNPITGARGFVGRNMFEEFNKSSVNKANTRPASSAIPSSAPPSAKGPKSKVFYAVVLHDFTAERPDELDAKRGDAISVVAQSNREWFVAKPIDRVGRPGLIPASFVEIRDPATGTAVEDVESLMDRGELPRVEDWKRSVFEYKQNSISLGVIDTPSNSLSNRHTSPAVPSNQSHASANHAPTPQAPESPPPLPTSPQYETESSPTELPVGILLSADVVSFHHEMDDFWFRIDAMYQPYTAAGQSQLPPAKRLILFRVYADFYEFQVALLSAFPREAGRQPPSPRILPFMPGPAEEVDHELTETRRSELNDYLHKLCELNRSGNKYILEDHVVRQFCSLKPGDVENDADPRVQEIEELFGYDQARRQAEEDGYIDPLDERDDEYGVEVRDQLGHMRVNGDKSDGSDYEDEGYGSQHQHTQQRGQEQERHPYQQFERRPSDSSSSKAPHSGNARLSAASSQDRHYGRAGSTYDQRSPLEADASGWTEGPSSNRNNYNRTPSYASGRSRSSSTTHNLNTPPISAANQQAAFVKIKIFDRISDDLIAIRVHPHVSHAELIDKVQTRLGGEVLNLRYRDSFKNDLVVLNGDNDLRAWMGGTEKYVLYAD</sequence>
<dbReference type="PROSITE" id="PS50002">
    <property type="entry name" value="SH3"/>
    <property type="match status" value="2"/>
</dbReference>
<keyword evidence="8" id="KW-1185">Reference proteome</keyword>
<keyword evidence="2" id="KW-0677">Repeat</keyword>
<dbReference type="EMBL" id="ML178816">
    <property type="protein sequence ID" value="TFL05550.1"/>
    <property type="molecule type" value="Genomic_DNA"/>
</dbReference>
<evidence type="ECO:0008006" key="9">
    <source>
        <dbReference type="Google" id="ProtNLM"/>
    </source>
</evidence>
<feature type="compositionally biased region" description="Basic and acidic residues" evidence="4">
    <location>
        <begin position="500"/>
        <end position="515"/>
    </location>
</feature>
<dbReference type="Gene3D" id="3.30.1520.10">
    <property type="entry name" value="Phox-like domain"/>
    <property type="match status" value="1"/>
</dbReference>
<dbReference type="InterPro" id="IPR001452">
    <property type="entry name" value="SH3_domain"/>
</dbReference>
<dbReference type="PROSITE" id="PS50195">
    <property type="entry name" value="PX"/>
    <property type="match status" value="1"/>
</dbReference>
<feature type="compositionally biased region" description="Low complexity" evidence="4">
    <location>
        <begin position="576"/>
        <end position="586"/>
    </location>
</feature>
<protein>
    <recommendedName>
        <fullName evidence="9">SH3 domain-containing protein</fullName>
    </recommendedName>
</protein>
<organism evidence="7 8">
    <name type="scientific">Pterulicium gracile</name>
    <dbReference type="NCBI Taxonomy" id="1884261"/>
    <lineage>
        <taxon>Eukaryota</taxon>
        <taxon>Fungi</taxon>
        <taxon>Dikarya</taxon>
        <taxon>Basidiomycota</taxon>
        <taxon>Agaricomycotina</taxon>
        <taxon>Agaricomycetes</taxon>
        <taxon>Agaricomycetidae</taxon>
        <taxon>Agaricales</taxon>
        <taxon>Pleurotineae</taxon>
        <taxon>Pterulaceae</taxon>
        <taxon>Pterulicium</taxon>
    </lineage>
</organism>
<evidence type="ECO:0000259" key="5">
    <source>
        <dbReference type="PROSITE" id="PS50002"/>
    </source>
</evidence>
<dbReference type="CDD" id="cd06890">
    <property type="entry name" value="PX_Bem1p"/>
    <property type="match status" value="1"/>
</dbReference>
<feature type="compositionally biased region" description="Polar residues" evidence="4">
    <location>
        <begin position="228"/>
        <end position="253"/>
    </location>
</feature>
<dbReference type="PANTHER" id="PTHR15706:SF2">
    <property type="entry name" value="SH3 AND PX DOMAIN-CONTAINING PROTEIN 2A"/>
    <property type="match status" value="1"/>
</dbReference>
<dbReference type="Pfam" id="PF07653">
    <property type="entry name" value="SH3_2"/>
    <property type="match status" value="1"/>
</dbReference>
<dbReference type="SUPFAM" id="SSF50044">
    <property type="entry name" value="SH3-domain"/>
    <property type="match status" value="2"/>
</dbReference>